<dbReference type="EMBL" id="RKHR01000003">
    <property type="protein sequence ID" value="ROS05466.1"/>
    <property type="molecule type" value="Genomic_DNA"/>
</dbReference>
<evidence type="ECO:0000313" key="3">
    <source>
        <dbReference type="Proteomes" id="UP000275394"/>
    </source>
</evidence>
<evidence type="ECO:0000259" key="1">
    <source>
        <dbReference type="Pfam" id="PF08670"/>
    </source>
</evidence>
<reference evidence="2 3" key="1">
    <citation type="submission" date="2018-11" db="EMBL/GenBank/DDBJ databases">
        <title>Genomic Encyclopedia of Type Strains, Phase IV (KMG-IV): sequencing the most valuable type-strain genomes for metagenomic binning, comparative biology and taxonomic classification.</title>
        <authorList>
            <person name="Goeker M."/>
        </authorList>
    </citation>
    <scope>NUCLEOTIDE SEQUENCE [LARGE SCALE GENOMIC DNA]</scope>
    <source>
        <strain evidence="2 3">DSM 100316</strain>
    </source>
</reference>
<gene>
    <name evidence="2" type="ORF">EDC56_0996</name>
</gene>
<dbReference type="InterPro" id="IPR013978">
    <property type="entry name" value="MEKHLA"/>
</dbReference>
<dbReference type="RefSeq" id="WP_123711369.1">
    <property type="nucleotide sequence ID" value="NZ_RKHR01000003.1"/>
</dbReference>
<dbReference type="OrthoDB" id="9794448at2"/>
<sequence length="159" mass="17968">MLNTVHPPSLDNAFYRDHLLMLARCFQHYTGCLLCGVALTDEDCAEQLFRSKAVILSHAGGDDPIFNYANEQAMSLFELNWPSITQLPSRFSAEQPNRAERARLLAEVTANGFIENYQGVRIASSGRRFRIEQAVVWNVRDAAGNYVGQAATFEHWQFL</sequence>
<evidence type="ECO:0000313" key="2">
    <source>
        <dbReference type="EMBL" id="ROS05466.1"/>
    </source>
</evidence>
<name>A0A3N2E034_9GAMM</name>
<keyword evidence="3" id="KW-1185">Reference proteome</keyword>
<accession>A0A3N2E034</accession>
<dbReference type="Pfam" id="PF08670">
    <property type="entry name" value="MEKHLA"/>
    <property type="match status" value="1"/>
</dbReference>
<feature type="domain" description="MEKHLA" evidence="1">
    <location>
        <begin position="18"/>
        <end position="158"/>
    </location>
</feature>
<protein>
    <submittedName>
        <fullName evidence="2">MEKHLA domain-containing protein</fullName>
    </submittedName>
</protein>
<proteinExistence type="predicted"/>
<comment type="caution">
    <text evidence="2">The sequence shown here is derived from an EMBL/GenBank/DDBJ whole genome shotgun (WGS) entry which is preliminary data.</text>
</comment>
<dbReference type="Proteomes" id="UP000275394">
    <property type="component" value="Unassembled WGS sequence"/>
</dbReference>
<dbReference type="AlphaFoldDB" id="A0A3N2E034"/>
<organism evidence="2 3">
    <name type="scientific">Sinobacterium caligoides</name>
    <dbReference type="NCBI Taxonomy" id="933926"/>
    <lineage>
        <taxon>Bacteria</taxon>
        <taxon>Pseudomonadati</taxon>
        <taxon>Pseudomonadota</taxon>
        <taxon>Gammaproteobacteria</taxon>
        <taxon>Cellvibrionales</taxon>
        <taxon>Spongiibacteraceae</taxon>
        <taxon>Sinobacterium</taxon>
    </lineage>
</organism>